<evidence type="ECO:0008006" key="7">
    <source>
        <dbReference type="Google" id="ProtNLM"/>
    </source>
</evidence>
<evidence type="ECO:0000313" key="5">
    <source>
        <dbReference type="Proteomes" id="UP000183760"/>
    </source>
</evidence>
<evidence type="ECO:0000256" key="1">
    <source>
        <dbReference type="SAM" id="MobiDB-lite"/>
    </source>
</evidence>
<evidence type="ECO:0000313" key="3">
    <source>
        <dbReference type="EMBL" id="GEN06524.1"/>
    </source>
</evidence>
<accession>A0A511SX86</accession>
<reference evidence="4 5" key="1">
    <citation type="submission" date="2016-10" db="EMBL/GenBank/DDBJ databases">
        <authorList>
            <person name="Varghese N."/>
            <person name="Submissions S."/>
        </authorList>
    </citation>
    <scope>NUCLEOTIDE SEQUENCE [LARGE SCALE GENOMIC DNA]</scope>
    <source>
        <strain evidence="4 5">DSM 16525</strain>
    </source>
</reference>
<evidence type="ECO:0000313" key="4">
    <source>
        <dbReference type="EMBL" id="SET46210.1"/>
    </source>
</evidence>
<keyword evidence="2" id="KW-0732">Signal</keyword>
<dbReference type="EMBL" id="BJXR01000016">
    <property type="protein sequence ID" value="GEN06524.1"/>
    <property type="molecule type" value="Genomic_DNA"/>
</dbReference>
<dbReference type="Proteomes" id="UP000321514">
    <property type="component" value="Unassembled WGS sequence"/>
</dbReference>
<dbReference type="OrthoDB" id="5381740at2"/>
<organism evidence="3 6">
    <name type="scientific">Myxococcus fulvus</name>
    <dbReference type="NCBI Taxonomy" id="33"/>
    <lineage>
        <taxon>Bacteria</taxon>
        <taxon>Pseudomonadati</taxon>
        <taxon>Myxococcota</taxon>
        <taxon>Myxococcia</taxon>
        <taxon>Myxococcales</taxon>
        <taxon>Cystobacterineae</taxon>
        <taxon>Myxococcaceae</taxon>
        <taxon>Myxococcus</taxon>
    </lineage>
</organism>
<dbReference type="STRING" id="1334629.MFUL124B02_33100"/>
<evidence type="ECO:0000313" key="6">
    <source>
        <dbReference type="Proteomes" id="UP000321514"/>
    </source>
</evidence>
<dbReference type="Proteomes" id="UP000183760">
    <property type="component" value="Unassembled WGS sequence"/>
</dbReference>
<dbReference type="AlphaFoldDB" id="A0A511SX86"/>
<proteinExistence type="predicted"/>
<sequence>MKRHSRLCGALLSLAVAAPLTAAAQERGRTDGPEESEYGKGGYSGSSNTGVSFQLEWGAAVNADEPPRDAPEGPPLYVGATVSWWGADWFALDANVTYVFDGGRTNVMVGPRFRSWGWPLVFSLGLKAGAIYTPDYVDDSSGSGRGDKEELHFGISPQVGAEVLMGSRDQVSLGLFYTPDIPIGGGGVTHRLGMAVGYRF</sequence>
<evidence type="ECO:0000256" key="2">
    <source>
        <dbReference type="SAM" id="SignalP"/>
    </source>
</evidence>
<name>A0A511SX86_MYXFU</name>
<feature type="signal peptide" evidence="2">
    <location>
        <begin position="1"/>
        <end position="24"/>
    </location>
</feature>
<protein>
    <recommendedName>
        <fullName evidence="7">Outer membrane protein beta-barrel domain-containing protein</fullName>
    </recommendedName>
</protein>
<keyword evidence="5" id="KW-1185">Reference proteome</keyword>
<feature type="chain" id="PRO_5022732776" description="Outer membrane protein beta-barrel domain-containing protein" evidence="2">
    <location>
        <begin position="25"/>
        <end position="200"/>
    </location>
</feature>
<feature type="region of interest" description="Disordered" evidence="1">
    <location>
        <begin position="23"/>
        <end position="46"/>
    </location>
</feature>
<reference evidence="3 6" key="2">
    <citation type="submission" date="2019-07" db="EMBL/GenBank/DDBJ databases">
        <title>Whole genome shotgun sequence of Myxococcus fulvus NBRC 100333.</title>
        <authorList>
            <person name="Hosoyama A."/>
            <person name="Uohara A."/>
            <person name="Ohji S."/>
            <person name="Ichikawa N."/>
        </authorList>
    </citation>
    <scope>NUCLEOTIDE SEQUENCE [LARGE SCALE GENOMIC DNA]</scope>
    <source>
        <strain evidence="3 6">NBRC 100333</strain>
    </source>
</reference>
<dbReference type="RefSeq" id="WP_074950584.1">
    <property type="nucleotide sequence ID" value="NZ_BJXR01000016.1"/>
</dbReference>
<dbReference type="EMBL" id="FOIB01000002">
    <property type="protein sequence ID" value="SET46210.1"/>
    <property type="molecule type" value="Genomic_DNA"/>
</dbReference>
<gene>
    <name evidence="3" type="ORF">MFU01_15610</name>
    <name evidence="4" type="ORF">SAMN05443572_102365</name>
</gene>
<comment type="caution">
    <text evidence="3">The sequence shown here is derived from an EMBL/GenBank/DDBJ whole genome shotgun (WGS) entry which is preliminary data.</text>
</comment>